<proteinExistence type="predicted"/>
<reference evidence="2" key="2">
    <citation type="journal article" date="2021" name="PeerJ">
        <title>Extensive microbial diversity within the chicken gut microbiome revealed by metagenomics and culture.</title>
        <authorList>
            <person name="Gilroy R."/>
            <person name="Ravi A."/>
            <person name="Getino M."/>
            <person name="Pursley I."/>
            <person name="Horton D.L."/>
            <person name="Alikhan N.F."/>
            <person name="Baker D."/>
            <person name="Gharbi K."/>
            <person name="Hall N."/>
            <person name="Watson M."/>
            <person name="Adriaenssens E.M."/>
            <person name="Foster-Nyarko E."/>
            <person name="Jarju S."/>
            <person name="Secka A."/>
            <person name="Antonio M."/>
            <person name="Oren A."/>
            <person name="Chaudhuri R.R."/>
            <person name="La Ragione R."/>
            <person name="Hildebrand F."/>
            <person name="Pallen M.J."/>
        </authorList>
    </citation>
    <scope>NUCLEOTIDE SEQUENCE</scope>
    <source>
        <strain evidence="2">ChiBcec7-5410</strain>
    </source>
</reference>
<evidence type="ECO:0000256" key="1">
    <source>
        <dbReference type="SAM" id="MobiDB-lite"/>
    </source>
</evidence>
<organism evidence="2 3">
    <name type="scientific">Candidatus Faecivivens stercoripullorum</name>
    <dbReference type="NCBI Taxonomy" id="2840805"/>
    <lineage>
        <taxon>Bacteria</taxon>
        <taxon>Bacillati</taxon>
        <taxon>Bacillota</taxon>
        <taxon>Clostridia</taxon>
        <taxon>Eubacteriales</taxon>
        <taxon>Oscillospiraceae</taxon>
        <taxon>Oscillospiraceae incertae sedis</taxon>
        <taxon>Candidatus Faecivivens</taxon>
    </lineage>
</organism>
<dbReference type="EMBL" id="DVLW01000030">
    <property type="protein sequence ID" value="HIT93750.1"/>
    <property type="molecule type" value="Genomic_DNA"/>
</dbReference>
<feature type="region of interest" description="Disordered" evidence="1">
    <location>
        <begin position="52"/>
        <end position="81"/>
    </location>
</feature>
<accession>A0A9D1H4V5</accession>
<evidence type="ECO:0000313" key="2">
    <source>
        <dbReference type="EMBL" id="HIT93750.1"/>
    </source>
</evidence>
<reference evidence="2" key="1">
    <citation type="submission" date="2020-10" db="EMBL/GenBank/DDBJ databases">
        <authorList>
            <person name="Gilroy R."/>
        </authorList>
    </citation>
    <scope>NUCLEOTIDE SEQUENCE</scope>
    <source>
        <strain evidence="2">ChiBcec7-5410</strain>
    </source>
</reference>
<name>A0A9D1H4V5_9FIRM</name>
<gene>
    <name evidence="2" type="ORF">IAC43_01040</name>
</gene>
<protein>
    <submittedName>
        <fullName evidence="2">Uncharacterized protein</fullName>
    </submittedName>
</protein>
<dbReference type="Proteomes" id="UP000824160">
    <property type="component" value="Unassembled WGS sequence"/>
</dbReference>
<sequence>MIYQNKTGKIIFFAGKSLLPGETAQFSDSVQKNPNFSFLKERGMIVEVTEMAAEPAAETDTSSETVDTTEEKKTKTSNTKK</sequence>
<comment type="caution">
    <text evidence="2">The sequence shown here is derived from an EMBL/GenBank/DDBJ whole genome shotgun (WGS) entry which is preliminary data.</text>
</comment>
<evidence type="ECO:0000313" key="3">
    <source>
        <dbReference type="Proteomes" id="UP000824160"/>
    </source>
</evidence>
<dbReference type="AlphaFoldDB" id="A0A9D1H4V5"/>